<keyword evidence="3" id="KW-1185">Reference proteome</keyword>
<evidence type="ECO:0000256" key="1">
    <source>
        <dbReference type="SAM" id="SignalP"/>
    </source>
</evidence>
<dbReference type="Proteomes" id="UP000014541">
    <property type="component" value="Unassembled WGS sequence"/>
</dbReference>
<dbReference type="OrthoDB" id="362712at2"/>
<comment type="caution">
    <text evidence="2">The sequence shown here is derived from an EMBL/GenBank/DDBJ whole genome shotgun (WGS) entry which is preliminary data.</text>
</comment>
<accession>S3L4R5</accession>
<keyword evidence="1" id="KW-0732">Signal</keyword>
<dbReference type="AlphaFoldDB" id="S3L4R5"/>
<organism evidence="2 3">
    <name type="scientific">Treponema maltophilum ATCC 51939</name>
    <dbReference type="NCBI Taxonomy" id="1125699"/>
    <lineage>
        <taxon>Bacteria</taxon>
        <taxon>Pseudomonadati</taxon>
        <taxon>Spirochaetota</taxon>
        <taxon>Spirochaetia</taxon>
        <taxon>Spirochaetales</taxon>
        <taxon>Treponemataceae</taxon>
        <taxon>Treponema</taxon>
    </lineage>
</organism>
<feature type="chain" id="PRO_5004511343" description="Outer membrane protein beta-barrel domain-containing protein" evidence="1">
    <location>
        <begin position="21"/>
        <end position="166"/>
    </location>
</feature>
<gene>
    <name evidence="2" type="ORF">HMPREF9194_02148</name>
</gene>
<evidence type="ECO:0000313" key="2">
    <source>
        <dbReference type="EMBL" id="EPF31794.1"/>
    </source>
</evidence>
<proteinExistence type="predicted"/>
<reference evidence="2 3" key="1">
    <citation type="submission" date="2013-04" db="EMBL/GenBank/DDBJ databases">
        <title>The Genome Sequence of Treponema maltophilum ATCC 51939.</title>
        <authorList>
            <consortium name="The Broad Institute Genomics Platform"/>
            <person name="Earl A."/>
            <person name="Ward D."/>
            <person name="Feldgarden M."/>
            <person name="Gevers D."/>
            <person name="Leonetti C."/>
            <person name="Blanton J.M."/>
            <person name="Dewhirst F.E."/>
            <person name="Izard J."/>
            <person name="Walker B."/>
            <person name="Young S."/>
            <person name="Zeng Q."/>
            <person name="Gargeya S."/>
            <person name="Fitzgerald M."/>
            <person name="Haas B."/>
            <person name="Abouelleil A."/>
            <person name="Allen A.W."/>
            <person name="Alvarado L."/>
            <person name="Arachchi H.M."/>
            <person name="Berlin A.M."/>
            <person name="Chapman S.B."/>
            <person name="Gainer-Dewar J."/>
            <person name="Goldberg J."/>
            <person name="Griggs A."/>
            <person name="Gujja S."/>
            <person name="Hansen M."/>
            <person name="Howarth C."/>
            <person name="Imamovic A."/>
            <person name="Ireland A."/>
            <person name="Larimer J."/>
            <person name="McCowan C."/>
            <person name="Murphy C."/>
            <person name="Pearson M."/>
            <person name="Poon T.W."/>
            <person name="Priest M."/>
            <person name="Roberts A."/>
            <person name="Saif S."/>
            <person name="Shea T."/>
            <person name="Sisk P."/>
            <person name="Sykes S."/>
            <person name="Wortman J."/>
            <person name="Nusbaum C."/>
            <person name="Birren B."/>
        </authorList>
    </citation>
    <scope>NUCLEOTIDE SEQUENCE [LARGE SCALE GENOMIC DNA]</scope>
    <source>
        <strain evidence="2 3">ATCC 51939</strain>
    </source>
</reference>
<sequence length="166" mass="17950">MKKIVCGALLLCAVCTFSFAKEGSDQRSMSGIGIDYALVGRQNNFGLSAALTSPWLFDNSLAFRANTDYFFPSADHRSGFFVLDCSVMGGHIMQTANIRLYGGGGAVALFPMKSGEPTVRLSGHGFFGFEFFMTEKPVGFSFFTEMGGGGFGFHAKSGLRYTIPIR</sequence>
<feature type="signal peptide" evidence="1">
    <location>
        <begin position="1"/>
        <end position="20"/>
    </location>
</feature>
<protein>
    <recommendedName>
        <fullName evidence="4">Outer membrane protein beta-barrel domain-containing protein</fullName>
    </recommendedName>
</protein>
<dbReference type="PATRIC" id="fig|1125699.3.peg.2170"/>
<name>S3L4R5_TREMA</name>
<dbReference type="EMBL" id="ATFF01000006">
    <property type="protein sequence ID" value="EPF31794.1"/>
    <property type="molecule type" value="Genomic_DNA"/>
</dbReference>
<evidence type="ECO:0000313" key="3">
    <source>
        <dbReference type="Proteomes" id="UP000014541"/>
    </source>
</evidence>
<dbReference type="RefSeq" id="WP_016526403.1">
    <property type="nucleotide sequence ID" value="NZ_KE332518.1"/>
</dbReference>
<dbReference type="STRING" id="1125699.HMPREF9194_02148"/>
<dbReference type="eggNOG" id="ENOG50301UA">
    <property type="taxonomic scope" value="Bacteria"/>
</dbReference>
<dbReference type="HOGENOM" id="CLU_1610048_0_0_12"/>
<evidence type="ECO:0008006" key="4">
    <source>
        <dbReference type="Google" id="ProtNLM"/>
    </source>
</evidence>